<dbReference type="EMBL" id="JAMXLR010000092">
    <property type="protein sequence ID" value="MCO6047339.1"/>
    <property type="molecule type" value="Genomic_DNA"/>
</dbReference>
<dbReference type="RefSeq" id="WP_252855451.1">
    <property type="nucleotide sequence ID" value="NZ_JAMXLR010000092.1"/>
</dbReference>
<dbReference type="CDD" id="cd14014">
    <property type="entry name" value="STKc_PknB_like"/>
    <property type="match status" value="1"/>
</dbReference>
<dbReference type="InterPro" id="IPR002110">
    <property type="entry name" value="Ankyrin_rpt"/>
</dbReference>
<dbReference type="InterPro" id="IPR011009">
    <property type="entry name" value="Kinase-like_dom_sf"/>
</dbReference>
<keyword evidence="8" id="KW-0472">Membrane</keyword>
<keyword evidence="11" id="KW-1185">Reference proteome</keyword>
<keyword evidence="8" id="KW-0812">Transmembrane</keyword>
<feature type="domain" description="Protein kinase" evidence="9">
    <location>
        <begin position="76"/>
        <end position="379"/>
    </location>
</feature>
<dbReference type="PROSITE" id="PS00108">
    <property type="entry name" value="PROTEIN_KINASE_ST"/>
    <property type="match status" value="1"/>
</dbReference>
<feature type="transmembrane region" description="Helical" evidence="8">
    <location>
        <begin position="416"/>
        <end position="439"/>
    </location>
</feature>
<feature type="repeat" description="ANK" evidence="5">
    <location>
        <begin position="809"/>
        <end position="841"/>
    </location>
</feature>
<dbReference type="SUPFAM" id="SSF48403">
    <property type="entry name" value="Ankyrin repeat"/>
    <property type="match status" value="1"/>
</dbReference>
<dbReference type="GO" id="GO:0004674">
    <property type="term" value="F:protein serine/threonine kinase activity"/>
    <property type="evidence" value="ECO:0007669"/>
    <property type="project" value="TreeGrafter"/>
</dbReference>
<dbReference type="Pfam" id="PF12796">
    <property type="entry name" value="Ank_2"/>
    <property type="match status" value="1"/>
</dbReference>
<keyword evidence="3 10" id="KW-0418">Kinase</keyword>
<evidence type="ECO:0000256" key="7">
    <source>
        <dbReference type="SAM" id="MobiDB-lite"/>
    </source>
</evidence>
<dbReference type="PROSITE" id="PS50011">
    <property type="entry name" value="PROTEIN_KINASE_DOM"/>
    <property type="match status" value="1"/>
</dbReference>
<feature type="compositionally biased region" description="Basic and acidic residues" evidence="7">
    <location>
        <begin position="1080"/>
        <end position="1089"/>
    </location>
</feature>
<evidence type="ECO:0000256" key="4">
    <source>
        <dbReference type="ARBA" id="ARBA00022840"/>
    </source>
</evidence>
<dbReference type="InterPro" id="IPR008271">
    <property type="entry name" value="Ser/Thr_kinase_AS"/>
</dbReference>
<dbReference type="SUPFAM" id="SSF56112">
    <property type="entry name" value="Protein kinase-like (PK-like)"/>
    <property type="match status" value="1"/>
</dbReference>
<dbReference type="PROSITE" id="PS00107">
    <property type="entry name" value="PROTEIN_KINASE_ATP"/>
    <property type="match status" value="1"/>
</dbReference>
<feature type="transmembrane region" description="Helical" evidence="8">
    <location>
        <begin position="460"/>
        <end position="486"/>
    </location>
</feature>
<dbReference type="SMART" id="SM00248">
    <property type="entry name" value="ANK"/>
    <property type="match status" value="5"/>
</dbReference>
<dbReference type="GO" id="GO:0005524">
    <property type="term" value="F:ATP binding"/>
    <property type="evidence" value="ECO:0007669"/>
    <property type="project" value="UniProtKB-UniRule"/>
</dbReference>
<feature type="region of interest" description="Disordered" evidence="7">
    <location>
        <begin position="34"/>
        <end position="64"/>
    </location>
</feature>
<dbReference type="InterPro" id="IPR017441">
    <property type="entry name" value="Protein_kinase_ATP_BS"/>
</dbReference>
<evidence type="ECO:0000256" key="8">
    <source>
        <dbReference type="SAM" id="Phobius"/>
    </source>
</evidence>
<accession>A0A9X2JKT4</accession>
<dbReference type="Gene3D" id="3.30.200.20">
    <property type="entry name" value="Phosphorylase Kinase, domain 1"/>
    <property type="match status" value="1"/>
</dbReference>
<protein>
    <submittedName>
        <fullName evidence="10">Protein kinase</fullName>
    </submittedName>
</protein>
<evidence type="ECO:0000256" key="3">
    <source>
        <dbReference type="ARBA" id="ARBA00022777"/>
    </source>
</evidence>
<feature type="compositionally biased region" description="Basic and acidic residues" evidence="7">
    <location>
        <begin position="1060"/>
        <end position="1070"/>
    </location>
</feature>
<evidence type="ECO:0000256" key="6">
    <source>
        <dbReference type="PROSITE-ProRule" id="PRU10141"/>
    </source>
</evidence>
<dbReference type="Gene3D" id="1.10.510.10">
    <property type="entry name" value="Transferase(Phosphotransferase) domain 1"/>
    <property type="match status" value="1"/>
</dbReference>
<dbReference type="AlphaFoldDB" id="A0A9X2JKT4"/>
<organism evidence="10 11">
    <name type="scientific">Aeoliella straminimaris</name>
    <dbReference type="NCBI Taxonomy" id="2954799"/>
    <lineage>
        <taxon>Bacteria</taxon>
        <taxon>Pseudomonadati</taxon>
        <taxon>Planctomycetota</taxon>
        <taxon>Planctomycetia</taxon>
        <taxon>Pirellulales</taxon>
        <taxon>Lacipirellulaceae</taxon>
        <taxon>Aeoliella</taxon>
    </lineage>
</organism>
<dbReference type="PANTHER" id="PTHR43289:SF6">
    <property type="entry name" value="SERINE_THREONINE-PROTEIN KINASE NEKL-3"/>
    <property type="match status" value="1"/>
</dbReference>
<feature type="binding site" evidence="6">
    <location>
        <position position="105"/>
    </location>
    <ligand>
        <name>ATP</name>
        <dbReference type="ChEBI" id="CHEBI:30616"/>
    </ligand>
</feature>
<keyword evidence="5" id="KW-0040">ANK repeat</keyword>
<feature type="region of interest" description="Disordered" evidence="7">
    <location>
        <begin position="1060"/>
        <end position="1089"/>
    </location>
</feature>
<feature type="transmembrane region" description="Helical" evidence="8">
    <location>
        <begin position="581"/>
        <end position="603"/>
    </location>
</feature>
<dbReference type="PANTHER" id="PTHR43289">
    <property type="entry name" value="MITOGEN-ACTIVATED PROTEIN KINASE KINASE KINASE 20-RELATED"/>
    <property type="match status" value="1"/>
</dbReference>
<feature type="transmembrane region" description="Helical" evidence="8">
    <location>
        <begin position="492"/>
        <end position="516"/>
    </location>
</feature>
<name>A0A9X2JKT4_9BACT</name>
<dbReference type="PROSITE" id="PS50297">
    <property type="entry name" value="ANK_REP_REGION"/>
    <property type="match status" value="2"/>
</dbReference>
<feature type="region of interest" description="Disordered" evidence="7">
    <location>
        <begin position="729"/>
        <end position="785"/>
    </location>
</feature>
<keyword evidence="8" id="KW-1133">Transmembrane helix</keyword>
<comment type="caution">
    <text evidence="10">The sequence shown here is derived from an EMBL/GenBank/DDBJ whole genome shotgun (WGS) entry which is preliminary data.</text>
</comment>
<dbReference type="SMART" id="SM00220">
    <property type="entry name" value="S_TKc"/>
    <property type="match status" value="1"/>
</dbReference>
<evidence type="ECO:0000313" key="10">
    <source>
        <dbReference type="EMBL" id="MCO6047339.1"/>
    </source>
</evidence>
<evidence type="ECO:0000259" key="9">
    <source>
        <dbReference type="PROSITE" id="PS50011"/>
    </source>
</evidence>
<dbReference type="PROSITE" id="PS50088">
    <property type="entry name" value="ANK_REPEAT"/>
    <property type="match status" value="2"/>
</dbReference>
<sequence>MNDPQNCPNCGAELPDDAPAGLCPKCLVAAGLESEAGSETNRPKSDPEAPTIDSPSPGTGFLPPLPEALADKFPQLEIRELLGQGGMGAVYLARQTNLDRLVALKIIRPEATYDPAFAERFNREAKTLARLSHQQIVSVYDFGEVEYSPGVDEPAQPLYYFLMEYVDGVNLRQLIRSGELTPEQALTIVPQICDALQYAHDEGVVHRDIKPENILLDKQGRVKIADFGLAKLATRSEAEFTLTGTHQVMGTLRYMAPEQLEGSHSVDHRADIYSLGVVFYEMLTGEAPIGHFDPPSKKVEVDVRLDEVVLRSLAREPERRYQQASDIRTDVEAISIAPCLATNKVEHALSDAAVQSATAHSELRNQGEELPSHGGRDWVTLTREQIDNDRLPDCCIVCGRHTVERVNKDFEYQPEWASLLSIIGLFCGFFPGLIVIWLTTQKMRMACPICPTHREARRRLVWFASTAWIAAPLLGLVGFGLVYPFFEVKSPAVIIGPLLGAIVGLIVYLVPVLRLVRYTIGVEWMTSDYVRLRRVSAEFARQATLLAGIDQSDSALGSEALPSPSTIRTAWDAWWSERNNWFTNAVLALLLAAHLAGMAAVFYRSGYSESTPASRIGGETRTGSISASVQLGWPSPWYRFDRESNESGFSSRPQFRLFASSALLGALGIFAYYAFWRIRKVQSRGGPIQRWLTPQVVAGFWAILAILAVLICRHVTDKNFDKMAKFASATKEGHKPQGSEELTDPAADIKPADPSNDDNQPISRDDRPEPPSSNEPASTPLLDAVRRGEVSEVKRLLDEGASVNDKDAAGRTPLMQAAESGHASLAATLVLLGANVNERDDFGKTALMYAAENGRNSVLESLQSVESAANIFPPNERREQAFRELPGVDHRLLPGGTPIIGRFKIAMHAQDNSGETAQMKAAAHGNVDWFRKLWPSIDATDDNRQDNNGRTTMMHAIENNQMTLMSYFASSHNHKSWDSPFAGPNSLLKDNQGRTALDLAKELGRDAMVELIREEAAAVVRGFTSWIESADESDRPAMYRQRAIAWRVLGEDKKADADLKRAEELEKSGEQSDSDADGIEAIKIEQQKP</sequence>
<keyword evidence="1" id="KW-0808">Transferase</keyword>
<keyword evidence="2 6" id="KW-0547">Nucleotide-binding</keyword>
<keyword evidence="4 6" id="KW-0067">ATP-binding</keyword>
<dbReference type="Gene3D" id="1.25.40.20">
    <property type="entry name" value="Ankyrin repeat-containing domain"/>
    <property type="match status" value="2"/>
</dbReference>
<dbReference type="InterPro" id="IPR036770">
    <property type="entry name" value="Ankyrin_rpt-contain_sf"/>
</dbReference>
<dbReference type="InterPro" id="IPR000719">
    <property type="entry name" value="Prot_kinase_dom"/>
</dbReference>
<reference evidence="10" key="1">
    <citation type="submission" date="2022-06" db="EMBL/GenBank/DDBJ databases">
        <title>Aeoliella straminimaris, a novel planctomycete from sediments.</title>
        <authorList>
            <person name="Vitorino I.R."/>
            <person name="Lage O.M."/>
        </authorList>
    </citation>
    <scope>NUCLEOTIDE SEQUENCE</scope>
    <source>
        <strain evidence="10">ICT_H6.2</strain>
    </source>
</reference>
<gene>
    <name evidence="10" type="ORF">NG895_25845</name>
</gene>
<evidence type="ECO:0000256" key="2">
    <source>
        <dbReference type="ARBA" id="ARBA00022741"/>
    </source>
</evidence>
<feature type="repeat" description="ANK" evidence="5">
    <location>
        <begin position="776"/>
        <end position="808"/>
    </location>
</feature>
<proteinExistence type="predicted"/>
<feature type="transmembrane region" description="Helical" evidence="8">
    <location>
        <begin position="655"/>
        <end position="675"/>
    </location>
</feature>
<evidence type="ECO:0000256" key="5">
    <source>
        <dbReference type="PROSITE-ProRule" id="PRU00023"/>
    </source>
</evidence>
<dbReference type="Pfam" id="PF00069">
    <property type="entry name" value="Pkinase"/>
    <property type="match status" value="1"/>
</dbReference>
<feature type="transmembrane region" description="Helical" evidence="8">
    <location>
        <begin position="696"/>
        <end position="716"/>
    </location>
</feature>
<evidence type="ECO:0000313" key="11">
    <source>
        <dbReference type="Proteomes" id="UP001155241"/>
    </source>
</evidence>
<evidence type="ECO:0000256" key="1">
    <source>
        <dbReference type="ARBA" id="ARBA00022679"/>
    </source>
</evidence>
<dbReference type="Proteomes" id="UP001155241">
    <property type="component" value="Unassembled WGS sequence"/>
</dbReference>